<dbReference type="AlphaFoldDB" id="R4K360"/>
<dbReference type="HOGENOM" id="CLU_1169474_0_0_9"/>
<evidence type="ECO:0000313" key="3">
    <source>
        <dbReference type="Proteomes" id="UP000013523"/>
    </source>
</evidence>
<dbReference type="Gene3D" id="3.60.20.20">
    <property type="entry name" value="Inosine monophosphate cyclohydrolase-like"/>
    <property type="match status" value="1"/>
</dbReference>
<dbReference type="STRING" id="86416.Clopa_2691"/>
<dbReference type="SUPFAM" id="SSF75569">
    <property type="entry name" value="Archaeal IMP cyclohydrolase PurO"/>
    <property type="match status" value="1"/>
</dbReference>
<dbReference type="RefSeq" id="WP_015615840.1">
    <property type="nucleotide sequence ID" value="NC_021182.1"/>
</dbReference>
<dbReference type="Proteomes" id="UP000013523">
    <property type="component" value="Chromosome"/>
</dbReference>
<dbReference type="eggNOG" id="COG3363">
    <property type="taxonomic scope" value="Bacteria"/>
</dbReference>
<protein>
    <submittedName>
        <fullName evidence="2">IMP cyclohydrolase-like protein</fullName>
    </submittedName>
</protein>
<accession>R4K360</accession>
<evidence type="ECO:0000313" key="2">
    <source>
        <dbReference type="EMBL" id="AGK97542.1"/>
    </source>
</evidence>
<organism evidence="2 3">
    <name type="scientific">Clostridium pasteurianum BC1</name>
    <dbReference type="NCBI Taxonomy" id="86416"/>
    <lineage>
        <taxon>Bacteria</taxon>
        <taxon>Bacillati</taxon>
        <taxon>Bacillota</taxon>
        <taxon>Clostridia</taxon>
        <taxon>Eubacteriales</taxon>
        <taxon>Clostridiaceae</taxon>
        <taxon>Clostridium</taxon>
    </lineage>
</organism>
<reference evidence="2 3" key="1">
    <citation type="submission" date="2012-01" db="EMBL/GenBank/DDBJ databases">
        <title>Complete sequence of chromosome of Clostridium pasteurianum BC1.</title>
        <authorList>
            <consortium name="US DOE Joint Genome Institute"/>
            <person name="Lucas S."/>
            <person name="Han J."/>
            <person name="Lapidus A."/>
            <person name="Cheng J.-F."/>
            <person name="Goodwin L."/>
            <person name="Pitluck S."/>
            <person name="Peters L."/>
            <person name="Mikhailova N."/>
            <person name="Teshima H."/>
            <person name="Detter J.C."/>
            <person name="Han C."/>
            <person name="Tapia R."/>
            <person name="Land M."/>
            <person name="Hauser L."/>
            <person name="Kyrpides N."/>
            <person name="Ivanova N."/>
            <person name="Pagani I."/>
            <person name="Dunn J."/>
            <person name="Taghavi S."/>
            <person name="Francis A."/>
            <person name="van der Lelie D."/>
            <person name="Woyke T."/>
        </authorList>
    </citation>
    <scope>NUCLEOTIDE SEQUENCE [LARGE SCALE GENOMIC DNA]</scope>
    <source>
        <strain evidence="2 3">BC1</strain>
    </source>
</reference>
<dbReference type="EMBL" id="CP003261">
    <property type="protein sequence ID" value="AGK97542.1"/>
    <property type="molecule type" value="Genomic_DNA"/>
</dbReference>
<dbReference type="Pfam" id="PF07826">
    <property type="entry name" value="IMP_cyclohyd"/>
    <property type="match status" value="1"/>
</dbReference>
<dbReference type="KEGG" id="cpas:Clopa_2691"/>
<sequence>MLNEKKLQQNNYPGRGIIIGMSPNGKNYVQIYWIMGRSENSRNRIFQVEGNFIKTKPFIEKNVIDPSLIIYYPIKNLKDYHIIGNGDQTDTIYNYIKNGKTFENALNTKEFEPDYPNYTPRISGLIDFNKEKASYSLSILKSIDNNKEFCQKNYYNYSNFLKGFGHCIHTYREDGNPIPSFDQEPFIVKLADSIEDNANYFWKLLNKENKISLLVKYININNKKIEFKIINKNILE</sequence>
<name>R4K360_CLOPA</name>
<dbReference type="PATRIC" id="fig|86416.3.peg.2681"/>
<gene>
    <name evidence="2" type="ORF">Clopa_2691</name>
</gene>
<dbReference type="GO" id="GO:0006188">
    <property type="term" value="P:IMP biosynthetic process"/>
    <property type="evidence" value="ECO:0007669"/>
    <property type="project" value="InterPro"/>
</dbReference>
<dbReference type="InterPro" id="IPR020600">
    <property type="entry name" value="IMP_cyclohydrolase-like"/>
</dbReference>
<dbReference type="InterPro" id="IPR036795">
    <property type="entry name" value="IMP_cyclohydrolase-like_sf"/>
</dbReference>
<dbReference type="GO" id="GO:0003937">
    <property type="term" value="F:IMP cyclohydrolase activity"/>
    <property type="evidence" value="ECO:0007669"/>
    <property type="project" value="InterPro"/>
</dbReference>
<evidence type="ECO:0000259" key="1">
    <source>
        <dbReference type="Pfam" id="PF07826"/>
    </source>
</evidence>
<keyword evidence="2" id="KW-0378">Hydrolase</keyword>
<feature type="domain" description="Inosine monophosphate cyclohydrolase-like" evidence="1">
    <location>
        <begin position="12"/>
        <end position="219"/>
    </location>
</feature>
<keyword evidence="3" id="KW-1185">Reference proteome</keyword>
<proteinExistence type="predicted"/>